<reference evidence="2 3" key="1">
    <citation type="journal article" date="2011" name="Stand. Genomic Sci.">
        <title>Complete genome sequence of 'Thioalkalivibrio sulfidophilus' HL-EbGr7.</title>
        <authorList>
            <person name="Muyzer G."/>
            <person name="Sorokin D.Y."/>
            <person name="Mavromatis K."/>
            <person name="Lapidus A."/>
            <person name="Clum A."/>
            <person name="Ivanova N."/>
            <person name="Pati A."/>
            <person name="d'Haeseleer P."/>
            <person name="Woyke T."/>
            <person name="Kyrpides N.C."/>
        </authorList>
    </citation>
    <scope>NUCLEOTIDE SEQUENCE [LARGE SCALE GENOMIC DNA]</scope>
    <source>
        <strain evidence="2 3">HL-EbGR7</strain>
    </source>
</reference>
<gene>
    <name evidence="2" type="ordered locus">Tgr7_1443</name>
</gene>
<dbReference type="RefSeq" id="WP_012638011.1">
    <property type="nucleotide sequence ID" value="NC_011901.1"/>
</dbReference>
<organism evidence="2 3">
    <name type="scientific">Thioalkalivibrio sulfidiphilus (strain HL-EbGR7)</name>
    <dbReference type="NCBI Taxonomy" id="396588"/>
    <lineage>
        <taxon>Bacteria</taxon>
        <taxon>Pseudomonadati</taxon>
        <taxon>Pseudomonadota</taxon>
        <taxon>Gammaproteobacteria</taxon>
        <taxon>Chromatiales</taxon>
        <taxon>Ectothiorhodospiraceae</taxon>
        <taxon>Thioalkalivibrio</taxon>
    </lineage>
</organism>
<proteinExistence type="predicted"/>
<dbReference type="OrthoDB" id="9812140at2"/>
<dbReference type="SUPFAM" id="SSF52540">
    <property type="entry name" value="P-loop containing nucleoside triphosphate hydrolases"/>
    <property type="match status" value="1"/>
</dbReference>
<dbReference type="PANTHER" id="PTHR42935">
    <property type="entry name" value="SLR0930 PROTEIN"/>
    <property type="match status" value="1"/>
</dbReference>
<dbReference type="Pfam" id="PF05673">
    <property type="entry name" value="DUF815"/>
    <property type="match status" value="1"/>
</dbReference>
<dbReference type="CDD" id="cd00009">
    <property type="entry name" value="AAA"/>
    <property type="match status" value="1"/>
</dbReference>
<dbReference type="AlphaFoldDB" id="B8GRH4"/>
<dbReference type="InterPro" id="IPR003593">
    <property type="entry name" value="AAA+_ATPase"/>
</dbReference>
<keyword evidence="3" id="KW-1185">Reference proteome</keyword>
<evidence type="ECO:0000313" key="2">
    <source>
        <dbReference type="EMBL" id="ACL72528.1"/>
    </source>
</evidence>
<dbReference type="InterPro" id="IPR027417">
    <property type="entry name" value="P-loop_NTPase"/>
</dbReference>
<dbReference type="PANTHER" id="PTHR42935:SF1">
    <property type="entry name" value="SLR0930 PROTEIN"/>
    <property type="match status" value="1"/>
</dbReference>
<accession>B8GRH4</accession>
<dbReference type="STRING" id="396588.Tgr7_1443"/>
<dbReference type="InterPro" id="IPR008533">
    <property type="entry name" value="DUF815"/>
</dbReference>
<name>B8GRH4_THISH</name>
<feature type="domain" description="AAA+ ATPase" evidence="1">
    <location>
        <begin position="83"/>
        <end position="210"/>
    </location>
</feature>
<dbReference type="EMBL" id="CP001339">
    <property type="protein sequence ID" value="ACL72528.1"/>
    <property type="molecule type" value="Genomic_DNA"/>
</dbReference>
<dbReference type="HOGENOM" id="CLU_039512_0_0_6"/>
<dbReference type="eggNOG" id="COG2607">
    <property type="taxonomic scope" value="Bacteria"/>
</dbReference>
<evidence type="ECO:0000259" key="1">
    <source>
        <dbReference type="SMART" id="SM00382"/>
    </source>
</evidence>
<sequence length="288" mass="32602">MTDDTELKDVLAQFSRLMDRAEQLLPAPRQEPDWTAPAHRWHRDGHLSPVHGIAPLALDDLLHIERQKVQLVRNTRQFLKRLPANNVLLWGARGTGKSSLMRALLNEYRDEGLRIIQVDGQDLVHLPEIALPLAGRPERFILLADDLSFEASDPGYKALKAMLDGSLEGTPENVLIHATSNRRHLMPEKMLDNLEVKRVDDEIHPGEAVEEKISLSERFGLWLAFHPFNQDQYLAVVAHWLTRLGCIETEDSRAEALRYALGRGSRSGRVAWQFARDWAGQKGLEIGG</sequence>
<dbReference type="SMART" id="SM00382">
    <property type="entry name" value="AAA"/>
    <property type="match status" value="1"/>
</dbReference>
<dbReference type="Gene3D" id="3.40.50.300">
    <property type="entry name" value="P-loop containing nucleotide triphosphate hydrolases"/>
    <property type="match status" value="1"/>
</dbReference>
<evidence type="ECO:0000313" key="3">
    <source>
        <dbReference type="Proteomes" id="UP000002383"/>
    </source>
</evidence>
<dbReference type="KEGG" id="tgr:Tgr7_1443"/>
<protein>
    <recommendedName>
        <fullName evidence="1">AAA+ ATPase domain-containing protein</fullName>
    </recommendedName>
</protein>
<dbReference type="Proteomes" id="UP000002383">
    <property type="component" value="Chromosome"/>
</dbReference>